<protein>
    <submittedName>
        <fullName evidence="3">Uncharacterized protein</fullName>
    </submittedName>
</protein>
<feature type="compositionally biased region" description="Basic and acidic residues" evidence="1">
    <location>
        <begin position="163"/>
        <end position="173"/>
    </location>
</feature>
<evidence type="ECO:0000313" key="4">
    <source>
        <dbReference type="Proteomes" id="UP001600888"/>
    </source>
</evidence>
<dbReference type="EMBL" id="JBAWTH010000170">
    <property type="protein sequence ID" value="KAL2273914.1"/>
    <property type="molecule type" value="Genomic_DNA"/>
</dbReference>
<keyword evidence="2" id="KW-0732">Signal</keyword>
<accession>A0ABR4DX30</accession>
<evidence type="ECO:0000256" key="1">
    <source>
        <dbReference type="SAM" id="MobiDB-lite"/>
    </source>
</evidence>
<proteinExistence type="predicted"/>
<dbReference type="Proteomes" id="UP001600888">
    <property type="component" value="Unassembled WGS sequence"/>
</dbReference>
<gene>
    <name evidence="3" type="ORF">FJTKL_03997</name>
</gene>
<feature type="signal peptide" evidence="2">
    <location>
        <begin position="1"/>
        <end position="24"/>
    </location>
</feature>
<feature type="region of interest" description="Disordered" evidence="1">
    <location>
        <begin position="231"/>
        <end position="284"/>
    </location>
</feature>
<comment type="caution">
    <text evidence="3">The sequence shown here is derived from an EMBL/GenBank/DDBJ whole genome shotgun (WGS) entry which is preliminary data.</text>
</comment>
<feature type="chain" id="PRO_5046226456" evidence="2">
    <location>
        <begin position="25"/>
        <end position="300"/>
    </location>
</feature>
<keyword evidence="4" id="KW-1185">Reference proteome</keyword>
<name>A0ABR4DX30_9PEZI</name>
<evidence type="ECO:0000256" key="2">
    <source>
        <dbReference type="SAM" id="SignalP"/>
    </source>
</evidence>
<feature type="region of interest" description="Disordered" evidence="1">
    <location>
        <begin position="161"/>
        <end position="189"/>
    </location>
</feature>
<sequence length="300" mass="33827">MINATSYTPLELLLLFTWIRKTGAEAFEAAAFPRLSHDLINNDSIKEDPTYDASRLNPDSLQELFLQLLQDELKNEATQHQQQDATPADVTLSPNSKKRKRPGSAPQLTNLHEARQHAHRLPDAEAKLWDKYKQKTAQQLWEQQEEIGRLEAEIQEIQSQQKKQQEAEADKARKSASASATPSIRLNHHPLRYPCLGRSNGNPLISRILSLNIKDRLQTMHSSLRSLASNACSNGTHNSNNSSRTCNILPNHHYSQSNKATGSSTRSSKGNSKGRQDHGKYLLHRHNQLVNLPLSCTQRL</sequence>
<feature type="region of interest" description="Disordered" evidence="1">
    <location>
        <begin position="76"/>
        <end position="119"/>
    </location>
</feature>
<feature type="compositionally biased region" description="Polar residues" evidence="1">
    <location>
        <begin position="231"/>
        <end position="273"/>
    </location>
</feature>
<organism evidence="3 4">
    <name type="scientific">Diaporthe vaccinii</name>
    <dbReference type="NCBI Taxonomy" id="105482"/>
    <lineage>
        <taxon>Eukaryota</taxon>
        <taxon>Fungi</taxon>
        <taxon>Dikarya</taxon>
        <taxon>Ascomycota</taxon>
        <taxon>Pezizomycotina</taxon>
        <taxon>Sordariomycetes</taxon>
        <taxon>Sordariomycetidae</taxon>
        <taxon>Diaporthales</taxon>
        <taxon>Diaporthaceae</taxon>
        <taxon>Diaporthe</taxon>
        <taxon>Diaporthe eres species complex</taxon>
    </lineage>
</organism>
<reference evidence="3 4" key="1">
    <citation type="submission" date="2024-03" db="EMBL/GenBank/DDBJ databases">
        <title>A high-quality draft genome sequence of Diaporthe vaccinii, a causative agent of upright dieback and viscid rot disease in cranberry plants.</title>
        <authorList>
            <person name="Sarrasin M."/>
            <person name="Lang B.F."/>
            <person name="Burger G."/>
        </authorList>
    </citation>
    <scope>NUCLEOTIDE SEQUENCE [LARGE SCALE GENOMIC DNA]</scope>
    <source>
        <strain evidence="3 4">IS7</strain>
    </source>
</reference>
<evidence type="ECO:0000313" key="3">
    <source>
        <dbReference type="EMBL" id="KAL2273914.1"/>
    </source>
</evidence>